<evidence type="ECO:0000256" key="2">
    <source>
        <dbReference type="ARBA" id="ARBA00004933"/>
    </source>
</evidence>
<comment type="caution">
    <text evidence="11">The sequence shown here is derived from an EMBL/GenBank/DDBJ whole genome shotgun (WGS) entry which is preliminary data.</text>
</comment>
<dbReference type="EMBL" id="QGGT01000001">
    <property type="protein sequence ID" value="PWK36519.1"/>
    <property type="molecule type" value="Genomic_DNA"/>
</dbReference>
<feature type="binding site" evidence="9">
    <location>
        <position position="49"/>
    </location>
    <ligand>
        <name>Fe cation</name>
        <dbReference type="ChEBI" id="CHEBI:24875"/>
    </ligand>
</feature>
<feature type="binding site" evidence="9">
    <location>
        <position position="16"/>
    </location>
    <ligand>
        <name>Fe cation</name>
        <dbReference type="ChEBI" id="CHEBI:24875"/>
    </ligand>
</feature>
<protein>
    <recommendedName>
        <fullName evidence="8">Rubredoxin</fullName>
    </recommendedName>
</protein>
<dbReference type="InterPro" id="IPR018527">
    <property type="entry name" value="Rubredoxin_Fe_BS"/>
</dbReference>
<dbReference type="PANTHER" id="PTHR47627:SF1">
    <property type="entry name" value="RUBREDOXIN-1-RELATED"/>
    <property type="match status" value="1"/>
</dbReference>
<evidence type="ECO:0000256" key="8">
    <source>
        <dbReference type="PIRNR" id="PIRNR000071"/>
    </source>
</evidence>
<gene>
    <name evidence="11" type="ORF">C7419_101375</name>
</gene>
<name>A0A316EYT7_9BURK</name>
<evidence type="ECO:0000256" key="9">
    <source>
        <dbReference type="PIRSR" id="PIRSR000071-1"/>
    </source>
</evidence>
<evidence type="ECO:0000256" key="6">
    <source>
        <dbReference type="ARBA" id="ARBA00022982"/>
    </source>
</evidence>
<evidence type="ECO:0000256" key="1">
    <source>
        <dbReference type="ARBA" id="ARBA00002792"/>
    </source>
</evidence>
<dbReference type="Gene3D" id="2.20.28.10">
    <property type="match status" value="1"/>
</dbReference>
<evidence type="ECO:0000256" key="5">
    <source>
        <dbReference type="ARBA" id="ARBA00022723"/>
    </source>
</evidence>
<evidence type="ECO:0000256" key="4">
    <source>
        <dbReference type="ARBA" id="ARBA00022448"/>
    </source>
</evidence>
<dbReference type="PANTHER" id="PTHR47627">
    <property type="entry name" value="RUBREDOXIN"/>
    <property type="match status" value="1"/>
</dbReference>
<dbReference type="FunFam" id="2.20.28.10:FF:000001">
    <property type="entry name" value="Rubredoxin"/>
    <property type="match status" value="1"/>
</dbReference>
<dbReference type="Proteomes" id="UP000245754">
    <property type="component" value="Unassembled WGS sequence"/>
</dbReference>
<evidence type="ECO:0000259" key="10">
    <source>
        <dbReference type="PROSITE" id="PS50903"/>
    </source>
</evidence>
<dbReference type="PIRSF" id="PIRSF000071">
    <property type="entry name" value="Rubredoxin"/>
    <property type="match status" value="1"/>
</dbReference>
<keyword evidence="4 8" id="KW-0813">Transport</keyword>
<organism evidence="11 12">
    <name type="scientific">Cupriavidus plantarum</name>
    <dbReference type="NCBI Taxonomy" id="942865"/>
    <lineage>
        <taxon>Bacteria</taxon>
        <taxon>Pseudomonadati</taxon>
        <taxon>Pseudomonadota</taxon>
        <taxon>Betaproteobacteria</taxon>
        <taxon>Burkholderiales</taxon>
        <taxon>Burkholderiaceae</taxon>
        <taxon>Cupriavidus</taxon>
    </lineage>
</organism>
<dbReference type="Pfam" id="PF00301">
    <property type="entry name" value="Rubredoxin"/>
    <property type="match status" value="1"/>
</dbReference>
<dbReference type="InterPro" id="IPR024934">
    <property type="entry name" value="Rubredoxin-like_dom"/>
</dbReference>
<feature type="binding site" evidence="9">
    <location>
        <position position="19"/>
    </location>
    <ligand>
        <name>Fe cation</name>
        <dbReference type="ChEBI" id="CHEBI:24875"/>
    </ligand>
</feature>
<dbReference type="AlphaFoldDB" id="A0A316EYT7"/>
<dbReference type="InterPro" id="IPR024935">
    <property type="entry name" value="Rubredoxin_dom"/>
</dbReference>
<keyword evidence="6 8" id="KW-0249">Electron transport</keyword>
<sequence>MESGRSLNMEYKTWMCLICGWIYDEATGAPEDGIAPGTRWEDVPMNWTCPECGARKEDFEMVAI</sequence>
<comment type="pathway">
    <text evidence="2">Hydrocarbon metabolism; alkane degradation.</text>
</comment>
<dbReference type="InterPro" id="IPR050526">
    <property type="entry name" value="Rubredoxin_ET"/>
</dbReference>
<dbReference type="GO" id="GO:0043448">
    <property type="term" value="P:alkane catabolic process"/>
    <property type="evidence" value="ECO:0007669"/>
    <property type="project" value="TreeGrafter"/>
</dbReference>
<dbReference type="PROSITE" id="PS00202">
    <property type="entry name" value="RUBREDOXIN"/>
    <property type="match status" value="1"/>
</dbReference>
<dbReference type="InterPro" id="IPR024922">
    <property type="entry name" value="Rubredoxin"/>
</dbReference>
<comment type="similarity">
    <text evidence="3 8">Belongs to the rubredoxin family.</text>
</comment>
<dbReference type="GO" id="GO:0009055">
    <property type="term" value="F:electron transfer activity"/>
    <property type="evidence" value="ECO:0007669"/>
    <property type="project" value="InterPro"/>
</dbReference>
<evidence type="ECO:0000313" key="12">
    <source>
        <dbReference type="Proteomes" id="UP000245754"/>
    </source>
</evidence>
<keyword evidence="5 8" id="KW-0479">Metal-binding</keyword>
<dbReference type="SUPFAM" id="SSF57802">
    <property type="entry name" value="Rubredoxin-like"/>
    <property type="match status" value="1"/>
</dbReference>
<comment type="function">
    <text evidence="1">Involved in the hydrocarbon hydroxylating system, which transfers electrons from NADH to rubredoxin reductase and then through rubredoxin to alkane 1 monooxygenase.</text>
</comment>
<accession>A0A316EYT7</accession>
<evidence type="ECO:0000256" key="7">
    <source>
        <dbReference type="ARBA" id="ARBA00023004"/>
    </source>
</evidence>
<evidence type="ECO:0000256" key="3">
    <source>
        <dbReference type="ARBA" id="ARBA00005337"/>
    </source>
</evidence>
<dbReference type="PROSITE" id="PS50903">
    <property type="entry name" value="RUBREDOXIN_LIKE"/>
    <property type="match status" value="1"/>
</dbReference>
<dbReference type="CDD" id="cd00730">
    <property type="entry name" value="rubredoxin"/>
    <property type="match status" value="1"/>
</dbReference>
<dbReference type="GO" id="GO:0005506">
    <property type="term" value="F:iron ion binding"/>
    <property type="evidence" value="ECO:0007669"/>
    <property type="project" value="InterPro"/>
</dbReference>
<comment type="cofactor">
    <cofactor evidence="8 9">
        <name>Fe(3+)</name>
        <dbReference type="ChEBI" id="CHEBI:29034"/>
    </cofactor>
    <text evidence="8 9">Binds 1 Fe(3+) ion per subunit.</text>
</comment>
<dbReference type="PRINTS" id="PR00163">
    <property type="entry name" value="RUBREDOXIN"/>
</dbReference>
<feature type="binding site" evidence="9">
    <location>
        <position position="52"/>
    </location>
    <ligand>
        <name>Fe cation</name>
        <dbReference type="ChEBI" id="CHEBI:24875"/>
    </ligand>
</feature>
<proteinExistence type="inferred from homology"/>
<keyword evidence="12" id="KW-1185">Reference proteome</keyword>
<keyword evidence="7 8" id="KW-0408">Iron</keyword>
<reference evidence="11 12" key="1">
    <citation type="submission" date="2018-05" db="EMBL/GenBank/DDBJ databases">
        <title>Genomic Encyclopedia of Type Strains, Phase IV (KMG-V): Genome sequencing to study the core and pangenomes of soil and plant-associated prokaryotes.</title>
        <authorList>
            <person name="Whitman W."/>
        </authorList>
    </citation>
    <scope>NUCLEOTIDE SEQUENCE [LARGE SCALE GENOMIC DNA]</scope>
    <source>
        <strain evidence="11 12">SLV-132</strain>
    </source>
</reference>
<evidence type="ECO:0000313" key="11">
    <source>
        <dbReference type="EMBL" id="PWK36519.1"/>
    </source>
</evidence>
<feature type="domain" description="Rubredoxin-like" evidence="10">
    <location>
        <begin position="11"/>
        <end position="62"/>
    </location>
</feature>